<keyword evidence="2" id="KW-0812">Transmembrane</keyword>
<feature type="region of interest" description="Disordered" evidence="1">
    <location>
        <begin position="215"/>
        <end position="248"/>
    </location>
</feature>
<feature type="compositionally biased region" description="Polar residues" evidence="1">
    <location>
        <begin position="220"/>
        <end position="230"/>
    </location>
</feature>
<feature type="transmembrane region" description="Helical" evidence="2">
    <location>
        <begin position="317"/>
        <end position="338"/>
    </location>
</feature>
<evidence type="ECO:0000256" key="2">
    <source>
        <dbReference type="SAM" id="Phobius"/>
    </source>
</evidence>
<organism evidence="3">
    <name type="scientific">Guillardia theta</name>
    <name type="common">Cryptophyte</name>
    <name type="synonym">Cryptomonas phi</name>
    <dbReference type="NCBI Taxonomy" id="55529"/>
    <lineage>
        <taxon>Eukaryota</taxon>
        <taxon>Cryptophyceae</taxon>
        <taxon>Pyrenomonadales</taxon>
        <taxon>Geminigeraceae</taxon>
        <taxon>Guillardia</taxon>
    </lineage>
</organism>
<proteinExistence type="predicted"/>
<reference evidence="3" key="1">
    <citation type="submission" date="2021-01" db="EMBL/GenBank/DDBJ databases">
        <authorList>
            <person name="Corre E."/>
            <person name="Pelletier E."/>
            <person name="Niang G."/>
            <person name="Scheremetjew M."/>
            <person name="Finn R."/>
            <person name="Kale V."/>
            <person name="Holt S."/>
            <person name="Cochrane G."/>
            <person name="Meng A."/>
            <person name="Brown T."/>
            <person name="Cohen L."/>
        </authorList>
    </citation>
    <scope>NUCLEOTIDE SEQUENCE</scope>
    <source>
        <strain evidence="3">CCMP 2712</strain>
    </source>
</reference>
<name>A0A7S4KC61_GUITH</name>
<feature type="region of interest" description="Disordered" evidence="1">
    <location>
        <begin position="166"/>
        <end position="186"/>
    </location>
</feature>
<keyword evidence="2" id="KW-1133">Transmembrane helix</keyword>
<feature type="compositionally biased region" description="Low complexity" evidence="1">
    <location>
        <begin position="177"/>
        <end position="186"/>
    </location>
</feature>
<feature type="region of interest" description="Disordered" evidence="1">
    <location>
        <begin position="261"/>
        <end position="313"/>
    </location>
</feature>
<gene>
    <name evidence="3" type="ORF">GTHE00462_LOCUS11016</name>
</gene>
<keyword evidence="2" id="KW-0472">Membrane</keyword>
<accession>A0A7S4KC61</accession>
<dbReference type="AlphaFoldDB" id="A0A7S4KC61"/>
<dbReference type="EMBL" id="HBKN01014173">
    <property type="protein sequence ID" value="CAE2290271.1"/>
    <property type="molecule type" value="Transcribed_RNA"/>
</dbReference>
<feature type="compositionally biased region" description="Pro residues" evidence="1">
    <location>
        <begin position="235"/>
        <end position="245"/>
    </location>
</feature>
<feature type="compositionally biased region" description="Basic and acidic residues" evidence="1">
    <location>
        <begin position="285"/>
        <end position="309"/>
    </location>
</feature>
<sequence>MSMPSGQPSPRCSRRKFDEDLKLDPKGMTRQHLSDEPSHVVVSHVVINHVVPTLTDSSARAITVSTHQSSGQQALELARAKEGWQWEESARAEVAAEVAAEKHFSCWSSFHPPATRPMSRQTAMQPRDTFARGLRTATMLTSSLLLFLCVLAFQHSPHADLLPSLSAASTQQSHPDAAQAAEQASNNAMHWEAKVKQYYQQQYKQGKIAQVPLIPDLNSHAPSSTLQPSADSRFKPPPPVTLPKPKPYRNPCTTCKAIDVGEHATKQVSPIQDEKQPSERATPAKTDHHHDHRHSEPASSPTEEHEETKPSSSDPRLWITLLCCMLMIGIIMTHSSLFSEPRD</sequence>
<protein>
    <submittedName>
        <fullName evidence="3">Uncharacterized protein</fullName>
    </submittedName>
</protein>
<evidence type="ECO:0000313" key="3">
    <source>
        <dbReference type="EMBL" id="CAE2290271.1"/>
    </source>
</evidence>
<evidence type="ECO:0000256" key="1">
    <source>
        <dbReference type="SAM" id="MobiDB-lite"/>
    </source>
</evidence>